<dbReference type="InterPro" id="IPR036236">
    <property type="entry name" value="Znf_C2H2_sf"/>
</dbReference>
<keyword evidence="13" id="KW-1185">Reference proteome</keyword>
<evidence type="ECO:0000256" key="4">
    <source>
        <dbReference type="ARBA" id="ARBA00022833"/>
    </source>
</evidence>
<evidence type="ECO:0000256" key="7">
    <source>
        <dbReference type="ARBA" id="ARBA00023163"/>
    </source>
</evidence>
<evidence type="ECO:0000256" key="8">
    <source>
        <dbReference type="ARBA" id="ARBA00023242"/>
    </source>
</evidence>
<evidence type="ECO:0000256" key="2">
    <source>
        <dbReference type="ARBA" id="ARBA00022723"/>
    </source>
</evidence>
<evidence type="ECO:0000313" key="13">
    <source>
        <dbReference type="Proteomes" id="UP001178461"/>
    </source>
</evidence>
<evidence type="ECO:0000313" key="12">
    <source>
        <dbReference type="EMBL" id="CAI5768643.1"/>
    </source>
</evidence>
<dbReference type="InterPro" id="IPR008906">
    <property type="entry name" value="HATC_C_dom"/>
</dbReference>
<feature type="compositionally biased region" description="Polar residues" evidence="10">
    <location>
        <begin position="321"/>
        <end position="330"/>
    </location>
</feature>
<name>A0AA35K1H0_9SAUR</name>
<feature type="compositionally biased region" description="Low complexity" evidence="10">
    <location>
        <begin position="405"/>
        <end position="433"/>
    </location>
</feature>
<evidence type="ECO:0000259" key="11">
    <source>
        <dbReference type="PROSITE" id="PS50808"/>
    </source>
</evidence>
<keyword evidence="7" id="KW-0804">Transcription</keyword>
<dbReference type="SUPFAM" id="SSF57667">
    <property type="entry name" value="beta-beta-alpha zinc fingers"/>
    <property type="match status" value="1"/>
</dbReference>
<feature type="region of interest" description="Disordered" evidence="10">
    <location>
        <begin position="1"/>
        <end position="70"/>
    </location>
</feature>
<sequence length="958" mass="106321">MSGERSKEAPTLPPSPSPITPQILPNCCWGGAEGRERTSVTPSGRPPLCEKRRNGCSAGSSEGGDPLMPRPDLIRWLEELVIPPCMEGCSAAGSKDPEIKSEVDSYCPLRPLNIWFGELGEALEPICEVKREEEPSIVQAENLPPTERLCSIQPKVSAKRAKHSKLETCSRRSSCSCVKVNSVEALLQNPFPQRSLAEQRCIKELGPDCPDLCIVQTVLEKGKPVTRRFSRAWYDRKEWLCGSTSKNAFLCFPCLLFGGAVPWARTGVADMKQISLKTKVHEESAKHRENCLKLAELGRVNGAQPTDTGCDAHSRKHSQEVENSPPQSRSLECPEYHHLVDKRKTKSPFWVHFGLPADESGRTVSDGVAICKICSHSVSAKGGNTSNLGKHLQLKHPQEFRELPSSSRDVSVSSRKNAAEPAASASAAVTVAESPREQQNTALDSEPFNPKSSRSCTQAITEYLATCLEPYNTVDHPKFIQMVNTLKPKYPLPGRNYFATAGVPKLYKDTVEKMKREIRPVTKTELAVTADCWTSVAGAPFVAVTVHFISDEWKLTDACLACRHFWKEPSAAVLCEMLRDALSEWDIDMKNVFCSTTDNGANILRAVWQLGLEHISCFAHNINDGVNRALNLTQLRRAVRRLKRLQNSICRSWKMRQDLTRAQEMLEMDKVGLPSACPTRWWSLLKLCRRFLENQLPLCKVLTDYPSKRPLMLEGDDVSAVQDFVSAATVLEDLTTTLSGSSYITASSVLPLYRQIKKSLQPEEGDSVLLKDIKREILGALSEKYDSAPTATTLGLASLCDPRFRLRFLEAPEAVRQEAVKKMADLQGSLRAASTEPNTGPAPPRKRMLAKIFGLEAEEEGLALADDTSKAEKELNEYMAMPRVSFDECPLTWWKANEASFPMLKVLAKRFLAIPGTSVPSESLFSTAGNVLQRQRVSLLPENAEMQIFLAKNINFIQ</sequence>
<dbReference type="GO" id="GO:0005634">
    <property type="term" value="C:nucleus"/>
    <property type="evidence" value="ECO:0007669"/>
    <property type="project" value="UniProtKB-SubCell"/>
</dbReference>
<dbReference type="GO" id="GO:0008270">
    <property type="term" value="F:zinc ion binding"/>
    <property type="evidence" value="ECO:0007669"/>
    <property type="project" value="UniProtKB-KW"/>
</dbReference>
<proteinExistence type="predicted"/>
<dbReference type="InterPro" id="IPR052035">
    <property type="entry name" value="ZnF_BED_domain_contain"/>
</dbReference>
<dbReference type="AlphaFoldDB" id="A0AA35K1H0"/>
<dbReference type="InterPro" id="IPR012337">
    <property type="entry name" value="RNaseH-like_sf"/>
</dbReference>
<comment type="subcellular location">
    <subcellularLocation>
        <location evidence="1">Nucleus</location>
    </subcellularLocation>
</comment>
<keyword evidence="5" id="KW-0805">Transcription regulation</keyword>
<dbReference type="PANTHER" id="PTHR46481">
    <property type="entry name" value="ZINC FINGER BED DOMAIN-CONTAINING PROTEIN 4"/>
    <property type="match status" value="1"/>
</dbReference>
<feature type="domain" description="BED-type" evidence="11">
    <location>
        <begin position="344"/>
        <end position="403"/>
    </location>
</feature>
<dbReference type="SUPFAM" id="SSF53098">
    <property type="entry name" value="Ribonuclease H-like"/>
    <property type="match status" value="1"/>
</dbReference>
<evidence type="ECO:0000256" key="6">
    <source>
        <dbReference type="ARBA" id="ARBA00023125"/>
    </source>
</evidence>
<protein>
    <submittedName>
        <fullName evidence="12">Zinc finger BED domain-containing protein 1-like</fullName>
    </submittedName>
</protein>
<gene>
    <name evidence="12" type="ORF">PODLI_1B023222</name>
</gene>
<keyword evidence="8" id="KW-0539">Nucleus</keyword>
<dbReference type="PROSITE" id="PS50808">
    <property type="entry name" value="ZF_BED"/>
    <property type="match status" value="1"/>
</dbReference>
<keyword evidence="3 9" id="KW-0863">Zinc-finger</keyword>
<dbReference type="PANTHER" id="PTHR46481:SF9">
    <property type="entry name" value="ZINC FINGER BED DOMAIN-CONTAINING PROTEIN 1-LIKE"/>
    <property type="match status" value="1"/>
</dbReference>
<keyword evidence="2" id="KW-0479">Metal-binding</keyword>
<dbReference type="GO" id="GO:0003677">
    <property type="term" value="F:DNA binding"/>
    <property type="evidence" value="ECO:0007669"/>
    <property type="project" value="UniProtKB-KW"/>
</dbReference>
<keyword evidence="4" id="KW-0862">Zinc</keyword>
<feature type="compositionally biased region" description="Basic and acidic residues" evidence="10">
    <location>
        <begin position="310"/>
        <end position="320"/>
    </location>
</feature>
<dbReference type="SMART" id="SM00614">
    <property type="entry name" value="ZnF_BED"/>
    <property type="match status" value="1"/>
</dbReference>
<organism evidence="12 13">
    <name type="scientific">Podarcis lilfordi</name>
    <name type="common">Lilford's wall lizard</name>
    <dbReference type="NCBI Taxonomy" id="74358"/>
    <lineage>
        <taxon>Eukaryota</taxon>
        <taxon>Metazoa</taxon>
        <taxon>Chordata</taxon>
        <taxon>Craniata</taxon>
        <taxon>Vertebrata</taxon>
        <taxon>Euteleostomi</taxon>
        <taxon>Lepidosauria</taxon>
        <taxon>Squamata</taxon>
        <taxon>Bifurcata</taxon>
        <taxon>Unidentata</taxon>
        <taxon>Episquamata</taxon>
        <taxon>Laterata</taxon>
        <taxon>Lacertibaenia</taxon>
        <taxon>Lacertidae</taxon>
        <taxon>Podarcis</taxon>
    </lineage>
</organism>
<evidence type="ECO:0000256" key="3">
    <source>
        <dbReference type="ARBA" id="ARBA00022771"/>
    </source>
</evidence>
<dbReference type="GO" id="GO:0046983">
    <property type="term" value="F:protein dimerization activity"/>
    <property type="evidence" value="ECO:0007669"/>
    <property type="project" value="InterPro"/>
</dbReference>
<feature type="region of interest" description="Disordered" evidence="10">
    <location>
        <begin position="400"/>
        <end position="453"/>
    </location>
</feature>
<dbReference type="Pfam" id="PF05699">
    <property type="entry name" value="Dimer_Tnp_hAT"/>
    <property type="match status" value="1"/>
</dbReference>
<dbReference type="Pfam" id="PF02892">
    <property type="entry name" value="zf-BED"/>
    <property type="match status" value="1"/>
</dbReference>
<dbReference type="InterPro" id="IPR003656">
    <property type="entry name" value="Znf_BED"/>
</dbReference>
<reference evidence="12" key="1">
    <citation type="submission" date="2022-12" db="EMBL/GenBank/DDBJ databases">
        <authorList>
            <person name="Alioto T."/>
            <person name="Alioto T."/>
            <person name="Gomez Garrido J."/>
        </authorList>
    </citation>
    <scope>NUCLEOTIDE SEQUENCE</scope>
</reference>
<accession>A0AA35K1H0</accession>
<feature type="region of interest" description="Disordered" evidence="10">
    <location>
        <begin position="304"/>
        <end position="330"/>
    </location>
</feature>
<dbReference type="Proteomes" id="UP001178461">
    <property type="component" value="Chromosome 2"/>
</dbReference>
<evidence type="ECO:0000256" key="5">
    <source>
        <dbReference type="ARBA" id="ARBA00023015"/>
    </source>
</evidence>
<evidence type="ECO:0000256" key="10">
    <source>
        <dbReference type="SAM" id="MobiDB-lite"/>
    </source>
</evidence>
<evidence type="ECO:0000256" key="9">
    <source>
        <dbReference type="PROSITE-ProRule" id="PRU00027"/>
    </source>
</evidence>
<evidence type="ECO:0000256" key="1">
    <source>
        <dbReference type="ARBA" id="ARBA00004123"/>
    </source>
</evidence>
<dbReference type="EMBL" id="OX395127">
    <property type="protein sequence ID" value="CAI5768643.1"/>
    <property type="molecule type" value="Genomic_DNA"/>
</dbReference>
<keyword evidence="6" id="KW-0238">DNA-binding</keyword>